<proteinExistence type="predicted"/>
<evidence type="ECO:0000259" key="2">
    <source>
        <dbReference type="PROSITE" id="PS51898"/>
    </source>
</evidence>
<reference evidence="3 4" key="1">
    <citation type="submission" date="2021-03" db="EMBL/GenBank/DDBJ databases">
        <title>Antimicrobial resistance genes in bacteria isolated from Japanese honey, and their potential for conferring macrolide and lincosamide resistance in the American foulbrood pathogen Paenibacillus larvae.</title>
        <authorList>
            <person name="Okamoto M."/>
            <person name="Kumagai M."/>
            <person name="Kanamori H."/>
            <person name="Takamatsu D."/>
        </authorList>
    </citation>
    <scope>NUCLEOTIDE SEQUENCE [LARGE SCALE GENOMIC DNA]</scope>
    <source>
        <strain evidence="3 4">J6TS1</strain>
    </source>
</reference>
<keyword evidence="1" id="KW-0233">DNA recombination</keyword>
<evidence type="ECO:0000313" key="4">
    <source>
        <dbReference type="Proteomes" id="UP000680670"/>
    </source>
</evidence>
<dbReference type="Proteomes" id="UP000680670">
    <property type="component" value="Unassembled WGS sequence"/>
</dbReference>
<dbReference type="PROSITE" id="PS51898">
    <property type="entry name" value="TYR_RECOMBINASE"/>
    <property type="match status" value="1"/>
</dbReference>
<comment type="caution">
    <text evidence="3">The sequence shown here is derived from an EMBL/GenBank/DDBJ whole genome shotgun (WGS) entry which is preliminary data.</text>
</comment>
<dbReference type="EMBL" id="BORJ01000004">
    <property type="protein sequence ID" value="GIN96113.1"/>
    <property type="molecule type" value="Genomic_DNA"/>
</dbReference>
<evidence type="ECO:0000256" key="1">
    <source>
        <dbReference type="ARBA" id="ARBA00023172"/>
    </source>
</evidence>
<gene>
    <name evidence="3" type="ORF">J6TS1_19830</name>
</gene>
<dbReference type="InterPro" id="IPR013762">
    <property type="entry name" value="Integrase-like_cat_sf"/>
</dbReference>
<keyword evidence="4" id="KW-1185">Reference proteome</keyword>
<organism evidence="3 4">
    <name type="scientific">Siminovitchia terrae</name>
    <name type="common">Bacillus terrae</name>
    <dbReference type="NCBI Taxonomy" id="1914933"/>
    <lineage>
        <taxon>Bacteria</taxon>
        <taxon>Bacillati</taxon>
        <taxon>Bacillota</taxon>
        <taxon>Bacilli</taxon>
        <taxon>Bacillales</taxon>
        <taxon>Bacillaceae</taxon>
        <taxon>Siminovitchia</taxon>
    </lineage>
</organism>
<sequence>MTTFLEYTFKSIYAQLKKEEIRIRKITPHGLRHTHATILISNGVPPVTIADRLGNTPEMINNVYSHSFKELEDKAVTAFNESLAAGAKIGAN</sequence>
<dbReference type="InterPro" id="IPR011010">
    <property type="entry name" value="DNA_brk_join_enz"/>
</dbReference>
<name>A0ABQ4KVQ6_SIMTE</name>
<protein>
    <recommendedName>
        <fullName evidence="2">Tyr recombinase domain-containing protein</fullName>
    </recommendedName>
</protein>
<dbReference type="Gene3D" id="1.10.443.10">
    <property type="entry name" value="Intergrase catalytic core"/>
    <property type="match status" value="1"/>
</dbReference>
<dbReference type="InterPro" id="IPR002104">
    <property type="entry name" value="Integrase_catalytic"/>
</dbReference>
<accession>A0ABQ4KVQ6</accession>
<feature type="domain" description="Tyr recombinase" evidence="2">
    <location>
        <begin position="1"/>
        <end position="77"/>
    </location>
</feature>
<dbReference type="Pfam" id="PF00589">
    <property type="entry name" value="Phage_integrase"/>
    <property type="match status" value="1"/>
</dbReference>
<evidence type="ECO:0000313" key="3">
    <source>
        <dbReference type="EMBL" id="GIN96113.1"/>
    </source>
</evidence>
<dbReference type="SUPFAM" id="SSF56349">
    <property type="entry name" value="DNA breaking-rejoining enzymes"/>
    <property type="match status" value="1"/>
</dbReference>